<comment type="subcellular location">
    <subcellularLocation>
        <location evidence="1">Membrane</location>
        <topology evidence="1">Multi-pass membrane protein</topology>
    </subcellularLocation>
</comment>
<dbReference type="InterPro" id="IPR027469">
    <property type="entry name" value="Cation_efflux_TMD_sf"/>
</dbReference>
<evidence type="ECO:0000256" key="5">
    <source>
        <dbReference type="ARBA" id="ARBA00022989"/>
    </source>
</evidence>
<dbReference type="EMBL" id="MYFO01000070">
    <property type="protein sequence ID" value="TFE82739.1"/>
    <property type="molecule type" value="Genomic_DNA"/>
</dbReference>
<proteinExistence type="inferred from homology"/>
<dbReference type="PANTHER" id="PTHR43840">
    <property type="entry name" value="MITOCHONDRIAL METAL TRANSPORTER 1-RELATED"/>
    <property type="match status" value="1"/>
</dbReference>
<dbReference type="GO" id="GO:0016020">
    <property type="term" value="C:membrane"/>
    <property type="evidence" value="ECO:0007669"/>
    <property type="project" value="UniProtKB-SubCell"/>
</dbReference>
<feature type="transmembrane region" description="Helical" evidence="7">
    <location>
        <begin position="153"/>
        <end position="171"/>
    </location>
</feature>
<keyword evidence="6 7" id="KW-0472">Membrane</keyword>
<dbReference type="SUPFAM" id="SSF161111">
    <property type="entry name" value="Cation efflux protein transmembrane domain-like"/>
    <property type="match status" value="1"/>
</dbReference>
<evidence type="ECO:0000313" key="11">
    <source>
        <dbReference type="Proteomes" id="UP000298246"/>
    </source>
</evidence>
<dbReference type="GO" id="GO:0008324">
    <property type="term" value="F:monoatomic cation transmembrane transporter activity"/>
    <property type="evidence" value="ECO:0007669"/>
    <property type="project" value="InterPro"/>
</dbReference>
<feature type="domain" description="Cation efflux protein cytoplasmic" evidence="9">
    <location>
        <begin position="216"/>
        <end position="292"/>
    </location>
</feature>
<dbReference type="AlphaFoldDB" id="A0A4Y8PPU0"/>
<feature type="domain" description="Cation efflux protein transmembrane" evidence="8">
    <location>
        <begin position="12"/>
        <end position="211"/>
    </location>
</feature>
<comment type="similarity">
    <text evidence="2">Belongs to the cation diffusion facilitator (CDF) transporter (TC 2.A.4) family.</text>
</comment>
<dbReference type="Proteomes" id="UP000298246">
    <property type="component" value="Unassembled WGS sequence"/>
</dbReference>
<reference evidence="10 11" key="1">
    <citation type="submission" date="2017-03" db="EMBL/GenBank/DDBJ databases">
        <title>Isolation of Levoglucosan Utilizing Bacteria.</title>
        <authorList>
            <person name="Arya A.S."/>
        </authorList>
    </citation>
    <scope>NUCLEOTIDE SEQUENCE [LARGE SCALE GENOMIC DNA]</scope>
    <source>
        <strain evidence="10 11">MEC069</strain>
    </source>
</reference>
<dbReference type="OrthoDB" id="9806522at2"/>
<dbReference type="InterPro" id="IPR050291">
    <property type="entry name" value="CDF_Transporter"/>
</dbReference>
<dbReference type="InterPro" id="IPR036837">
    <property type="entry name" value="Cation_efflux_CTD_sf"/>
</dbReference>
<dbReference type="InterPro" id="IPR058533">
    <property type="entry name" value="Cation_efflux_TM"/>
</dbReference>
<evidence type="ECO:0000259" key="9">
    <source>
        <dbReference type="Pfam" id="PF16916"/>
    </source>
</evidence>
<organism evidence="10 11">
    <name type="scientific">Paenibacillus athensensis</name>
    <dbReference type="NCBI Taxonomy" id="1967502"/>
    <lineage>
        <taxon>Bacteria</taxon>
        <taxon>Bacillati</taxon>
        <taxon>Bacillota</taxon>
        <taxon>Bacilli</taxon>
        <taxon>Bacillales</taxon>
        <taxon>Paenibacillaceae</taxon>
        <taxon>Paenibacillus</taxon>
    </lineage>
</organism>
<evidence type="ECO:0000256" key="4">
    <source>
        <dbReference type="ARBA" id="ARBA00022692"/>
    </source>
</evidence>
<dbReference type="RefSeq" id="WP_134757750.1">
    <property type="nucleotide sequence ID" value="NZ_MYFO02000015.1"/>
</dbReference>
<sequence>MSKDNNRSMLAVWISLISNVVLTAMKIAAGLLFNSQVLLADGVHNAGDVIATFASLTSMRISQRPADEDHPYGHGKAEVIGSAIVSIILALAAVYIAYESVMSFMEEPAKASFMALIAAVISLVWKQALYVYTIRIGRRANSKALIATAYDHLADVYASLAAVAGIGLALIGEAYHFHYLSYGDPLAGIIVSGLVLKLAVHMGQEAFDVLMEKAVSQEKLDAYAELVSSVSEVKRIDRIRAREHGHYILVDVRVSIPGELSIQQGHDISRAIKKAIMERHDDVGEVLIHLNPWYAA</sequence>
<keyword evidence="4 7" id="KW-0812">Transmembrane</keyword>
<feature type="transmembrane region" description="Helical" evidence="7">
    <location>
        <begin position="12"/>
        <end position="33"/>
    </location>
</feature>
<dbReference type="Gene3D" id="3.30.70.1350">
    <property type="entry name" value="Cation efflux protein, cytoplasmic domain"/>
    <property type="match status" value="1"/>
</dbReference>
<dbReference type="Pfam" id="PF01545">
    <property type="entry name" value="Cation_efflux"/>
    <property type="match status" value="1"/>
</dbReference>
<gene>
    <name evidence="10" type="ORF">B5M42_24570</name>
</gene>
<dbReference type="NCBIfam" id="TIGR01297">
    <property type="entry name" value="CDF"/>
    <property type="match status" value="1"/>
</dbReference>
<keyword evidence="11" id="KW-1185">Reference proteome</keyword>
<dbReference type="InterPro" id="IPR002524">
    <property type="entry name" value="Cation_efflux"/>
</dbReference>
<accession>A0A4Y8PPU0</accession>
<evidence type="ECO:0000256" key="7">
    <source>
        <dbReference type="SAM" id="Phobius"/>
    </source>
</evidence>
<keyword evidence="3" id="KW-0813">Transport</keyword>
<dbReference type="PANTHER" id="PTHR43840:SF15">
    <property type="entry name" value="MITOCHONDRIAL METAL TRANSPORTER 1-RELATED"/>
    <property type="match status" value="1"/>
</dbReference>
<evidence type="ECO:0000256" key="2">
    <source>
        <dbReference type="ARBA" id="ARBA00008114"/>
    </source>
</evidence>
<evidence type="ECO:0000256" key="1">
    <source>
        <dbReference type="ARBA" id="ARBA00004141"/>
    </source>
</evidence>
<feature type="transmembrane region" description="Helical" evidence="7">
    <location>
        <begin position="113"/>
        <end position="132"/>
    </location>
</feature>
<keyword evidence="5 7" id="KW-1133">Transmembrane helix</keyword>
<dbReference type="InterPro" id="IPR027470">
    <property type="entry name" value="Cation_efflux_CTD"/>
</dbReference>
<evidence type="ECO:0000313" key="10">
    <source>
        <dbReference type="EMBL" id="TFE82739.1"/>
    </source>
</evidence>
<dbReference type="Gene3D" id="1.20.1510.10">
    <property type="entry name" value="Cation efflux protein transmembrane domain"/>
    <property type="match status" value="1"/>
</dbReference>
<protein>
    <submittedName>
        <fullName evidence="10">Cation-efflux pump</fullName>
    </submittedName>
</protein>
<evidence type="ECO:0000256" key="6">
    <source>
        <dbReference type="ARBA" id="ARBA00023136"/>
    </source>
</evidence>
<comment type="caution">
    <text evidence="10">The sequence shown here is derived from an EMBL/GenBank/DDBJ whole genome shotgun (WGS) entry which is preliminary data.</text>
</comment>
<dbReference type="Pfam" id="PF16916">
    <property type="entry name" value="ZT_dimer"/>
    <property type="match status" value="1"/>
</dbReference>
<name>A0A4Y8PPU0_9BACL</name>
<feature type="transmembrane region" description="Helical" evidence="7">
    <location>
        <begin position="79"/>
        <end position="98"/>
    </location>
</feature>
<evidence type="ECO:0000256" key="3">
    <source>
        <dbReference type="ARBA" id="ARBA00022448"/>
    </source>
</evidence>
<dbReference type="FunFam" id="1.20.1510.10:FF:000006">
    <property type="entry name" value="Divalent cation efflux transporter"/>
    <property type="match status" value="1"/>
</dbReference>
<evidence type="ECO:0000259" key="8">
    <source>
        <dbReference type="Pfam" id="PF01545"/>
    </source>
</evidence>
<dbReference type="SUPFAM" id="SSF160240">
    <property type="entry name" value="Cation efflux protein cytoplasmic domain-like"/>
    <property type="match status" value="1"/>
</dbReference>